<sequence>MIVFNFRSGESGESVSPKPITVQFKRYGGQIRISSLLYFGVGVANLSSKSSNKAGDSSSSVRIDLKYRAPCDLNQLSRLESSEVEQSRWADEVKHELQHFYNSSFPPTLPKIMRMLRRVHGSL</sequence>
<keyword evidence="2" id="KW-1185">Reference proteome</keyword>
<dbReference type="Proteomes" id="UP000001312">
    <property type="component" value="Unassembled WGS sequence"/>
</dbReference>
<dbReference type="KEGG" id="ssl:SS1G_09336"/>
<dbReference type="RefSeq" id="XP_001589615.1">
    <property type="nucleotide sequence ID" value="XM_001589565.1"/>
</dbReference>
<dbReference type="EMBL" id="CH476633">
    <property type="protein sequence ID" value="EDN93470.1"/>
    <property type="molecule type" value="Genomic_DNA"/>
</dbReference>
<dbReference type="AlphaFoldDB" id="A7EVH8"/>
<dbReference type="HOGENOM" id="CLU_2016596_0_0_1"/>
<gene>
    <name evidence="1" type="ORF">SS1G_09336</name>
</gene>
<evidence type="ECO:0000313" key="1">
    <source>
        <dbReference type="EMBL" id="EDN93470.1"/>
    </source>
</evidence>
<name>A7EVH8_SCLS1</name>
<protein>
    <submittedName>
        <fullName evidence="1">Uncharacterized protein</fullName>
    </submittedName>
</protein>
<dbReference type="GeneID" id="5485777"/>
<dbReference type="PROSITE" id="PS50890">
    <property type="entry name" value="PUA"/>
    <property type="match status" value="1"/>
</dbReference>
<reference evidence="2" key="1">
    <citation type="journal article" date="2011" name="PLoS Genet.">
        <title>Genomic analysis of the necrotrophic fungal pathogens Sclerotinia sclerotiorum and Botrytis cinerea.</title>
        <authorList>
            <person name="Amselem J."/>
            <person name="Cuomo C.A."/>
            <person name="van Kan J.A."/>
            <person name="Viaud M."/>
            <person name="Benito E.P."/>
            <person name="Couloux A."/>
            <person name="Coutinho P.M."/>
            <person name="de Vries R.P."/>
            <person name="Dyer P.S."/>
            <person name="Fillinger S."/>
            <person name="Fournier E."/>
            <person name="Gout L."/>
            <person name="Hahn M."/>
            <person name="Kohn L."/>
            <person name="Lapalu N."/>
            <person name="Plummer K.M."/>
            <person name="Pradier J.M."/>
            <person name="Quevillon E."/>
            <person name="Sharon A."/>
            <person name="Simon A."/>
            <person name="ten Have A."/>
            <person name="Tudzynski B."/>
            <person name="Tudzynski P."/>
            <person name="Wincker P."/>
            <person name="Andrew M."/>
            <person name="Anthouard V."/>
            <person name="Beever R.E."/>
            <person name="Beffa R."/>
            <person name="Benoit I."/>
            <person name="Bouzid O."/>
            <person name="Brault B."/>
            <person name="Chen Z."/>
            <person name="Choquer M."/>
            <person name="Collemare J."/>
            <person name="Cotton P."/>
            <person name="Danchin E.G."/>
            <person name="Da Silva C."/>
            <person name="Gautier A."/>
            <person name="Giraud C."/>
            <person name="Giraud T."/>
            <person name="Gonzalez C."/>
            <person name="Grossetete S."/>
            <person name="Guldener U."/>
            <person name="Henrissat B."/>
            <person name="Howlett B.J."/>
            <person name="Kodira C."/>
            <person name="Kretschmer M."/>
            <person name="Lappartient A."/>
            <person name="Leroch M."/>
            <person name="Levis C."/>
            <person name="Mauceli E."/>
            <person name="Neuveglise C."/>
            <person name="Oeser B."/>
            <person name="Pearson M."/>
            <person name="Poulain J."/>
            <person name="Poussereau N."/>
            <person name="Quesneville H."/>
            <person name="Rascle C."/>
            <person name="Schumacher J."/>
            <person name="Segurens B."/>
            <person name="Sexton A."/>
            <person name="Silva E."/>
            <person name="Sirven C."/>
            <person name="Soanes D.M."/>
            <person name="Talbot N.J."/>
            <person name="Templeton M."/>
            <person name="Yandava C."/>
            <person name="Yarden O."/>
            <person name="Zeng Q."/>
            <person name="Rollins J.A."/>
            <person name="Lebrun M.H."/>
            <person name="Dickman M."/>
        </authorList>
    </citation>
    <scope>NUCLEOTIDE SEQUENCE [LARGE SCALE GENOMIC DNA]</scope>
    <source>
        <strain evidence="2">ATCC 18683 / 1980 / Ss-1</strain>
    </source>
</reference>
<accession>A7EVH8</accession>
<evidence type="ECO:0000313" key="2">
    <source>
        <dbReference type="Proteomes" id="UP000001312"/>
    </source>
</evidence>
<dbReference type="InParanoid" id="A7EVH8"/>
<organism evidence="1 2">
    <name type="scientific">Sclerotinia sclerotiorum (strain ATCC 18683 / 1980 / Ss-1)</name>
    <name type="common">White mold</name>
    <name type="synonym">Whetzelinia sclerotiorum</name>
    <dbReference type="NCBI Taxonomy" id="665079"/>
    <lineage>
        <taxon>Eukaryota</taxon>
        <taxon>Fungi</taxon>
        <taxon>Dikarya</taxon>
        <taxon>Ascomycota</taxon>
        <taxon>Pezizomycotina</taxon>
        <taxon>Leotiomycetes</taxon>
        <taxon>Helotiales</taxon>
        <taxon>Sclerotiniaceae</taxon>
        <taxon>Sclerotinia</taxon>
    </lineage>
</organism>
<proteinExistence type="predicted"/>